<evidence type="ECO:0000313" key="3">
    <source>
        <dbReference type="Proteomes" id="UP001357485"/>
    </source>
</evidence>
<gene>
    <name evidence="2" type="primary">DCK1_5</name>
    <name evidence="2" type="ORF">LTR16_009939</name>
</gene>
<keyword evidence="3" id="KW-1185">Reference proteome</keyword>
<dbReference type="InterPro" id="IPR026791">
    <property type="entry name" value="DOCK"/>
</dbReference>
<dbReference type="Pfam" id="PF23554">
    <property type="entry name" value="TPR_DOCK"/>
    <property type="match status" value="1"/>
</dbReference>
<feature type="non-terminal residue" evidence="2">
    <location>
        <position position="1"/>
    </location>
</feature>
<protein>
    <submittedName>
        <fullName evidence="2">Deoxycytidine kinase 1</fullName>
    </submittedName>
</protein>
<proteinExistence type="predicted"/>
<dbReference type="InterPro" id="IPR056372">
    <property type="entry name" value="TPR_DOCK"/>
</dbReference>
<dbReference type="EMBL" id="JAVRRA010010920">
    <property type="protein sequence ID" value="KAK5240963.1"/>
    <property type="molecule type" value="Genomic_DNA"/>
</dbReference>
<comment type="caution">
    <text evidence="2">The sequence shown here is derived from an EMBL/GenBank/DDBJ whole genome shotgun (WGS) entry which is preliminary data.</text>
</comment>
<dbReference type="PANTHER" id="PTHR45653">
    <property type="entry name" value="DEDICATOR OF CYTOKINESIS"/>
    <property type="match status" value="1"/>
</dbReference>
<evidence type="ECO:0000259" key="1">
    <source>
        <dbReference type="Pfam" id="PF23554"/>
    </source>
</evidence>
<keyword evidence="2" id="KW-0418">Kinase</keyword>
<organism evidence="2 3">
    <name type="scientific">Cryomyces antarcticus</name>
    <dbReference type="NCBI Taxonomy" id="329879"/>
    <lineage>
        <taxon>Eukaryota</taxon>
        <taxon>Fungi</taxon>
        <taxon>Dikarya</taxon>
        <taxon>Ascomycota</taxon>
        <taxon>Pezizomycotina</taxon>
        <taxon>Dothideomycetes</taxon>
        <taxon>Dothideomycetes incertae sedis</taxon>
        <taxon>Cryomyces</taxon>
    </lineage>
</organism>
<dbReference type="GO" id="GO:0016301">
    <property type="term" value="F:kinase activity"/>
    <property type="evidence" value="ECO:0007669"/>
    <property type="project" value="UniProtKB-KW"/>
</dbReference>
<keyword evidence="2" id="KW-0808">Transferase</keyword>
<accession>A0ABR0LTF8</accession>
<feature type="domain" description="Dedicator of cytokinesis TPR repeats region" evidence="1">
    <location>
        <begin position="74"/>
        <end position="192"/>
    </location>
</feature>
<name>A0ABR0LTF8_9PEZI</name>
<feature type="non-terminal residue" evidence="2">
    <location>
        <position position="203"/>
    </location>
</feature>
<dbReference type="Proteomes" id="UP001357485">
    <property type="component" value="Unassembled WGS sequence"/>
</dbReference>
<reference evidence="2 3" key="1">
    <citation type="submission" date="2023-08" db="EMBL/GenBank/DDBJ databases">
        <title>Black Yeasts Isolated from many extreme environments.</title>
        <authorList>
            <person name="Coleine C."/>
            <person name="Stajich J.E."/>
            <person name="Selbmann L."/>
        </authorList>
    </citation>
    <scope>NUCLEOTIDE SEQUENCE [LARGE SCALE GENOMIC DNA]</scope>
    <source>
        <strain evidence="2 3">CCFEE 536</strain>
    </source>
</reference>
<sequence length="203" mass="23015">HYILKLVDAYTTIQLAPRSRKNSLSLLFPSSYPFPTTTTAAQADVDEALVEITALVAACFNAPNSLTLDPSAIDVSEFLFNTLQVYKSVLACEAFPSSWLSVHIFHHKSAIRTLENLFSILVEFYLPHPDNGNEFNSDIWRTFLDTLLKLCSSDALAMETFPEQKRRTVWKIAGDVREVGADLLRRSWEALGWETNPEEIKRY</sequence>
<evidence type="ECO:0000313" key="2">
    <source>
        <dbReference type="EMBL" id="KAK5240963.1"/>
    </source>
</evidence>
<dbReference type="PANTHER" id="PTHR45653:SF10">
    <property type="entry name" value="MYOBLAST CITY, ISOFORM B"/>
    <property type="match status" value="1"/>
</dbReference>